<evidence type="ECO:0000256" key="1">
    <source>
        <dbReference type="ARBA" id="ARBA00004651"/>
    </source>
</evidence>
<comment type="subcellular location">
    <subcellularLocation>
        <location evidence="1">Cell membrane</location>
        <topology evidence="1">Multi-pass membrane protein</topology>
    </subcellularLocation>
</comment>
<feature type="transmembrane region" description="Helical" evidence="6">
    <location>
        <begin position="97"/>
        <end position="118"/>
    </location>
</feature>
<name>A0A4Q7PFN1_9FLAO</name>
<dbReference type="InterPro" id="IPR050833">
    <property type="entry name" value="Poly_Biosynth_Transport"/>
</dbReference>
<evidence type="ECO:0000313" key="7">
    <source>
        <dbReference type="EMBL" id="RZS99286.1"/>
    </source>
</evidence>
<dbReference type="PANTHER" id="PTHR30250:SF11">
    <property type="entry name" value="O-ANTIGEN TRANSPORTER-RELATED"/>
    <property type="match status" value="1"/>
</dbReference>
<evidence type="ECO:0000256" key="3">
    <source>
        <dbReference type="ARBA" id="ARBA00022692"/>
    </source>
</evidence>
<dbReference type="AlphaFoldDB" id="A0A4Q7PFN1"/>
<evidence type="ECO:0000256" key="4">
    <source>
        <dbReference type="ARBA" id="ARBA00022989"/>
    </source>
</evidence>
<gene>
    <name evidence="7" type="ORF">EV197_0495</name>
</gene>
<dbReference type="RefSeq" id="WP_165388981.1">
    <property type="nucleotide sequence ID" value="NZ_SGXE01000001.1"/>
</dbReference>
<feature type="transmembrane region" description="Helical" evidence="6">
    <location>
        <begin position="335"/>
        <end position="355"/>
    </location>
</feature>
<proteinExistence type="predicted"/>
<keyword evidence="3 6" id="KW-0812">Transmembrane</keyword>
<sequence length="420" mass="48129">MNLKNLRKLLARNKVIVSNFSYLSVLQICNLLIPLLAYPYLIRRLGSEVFGKVIFAQAIVSYLVIVVNFGFNISGVRSVSLFREHKHKLSEIFSSIFWVKVSLCLFLSALLVVATFFIPAAKEYQWLLILTLWMCIYEVLFPIWYFQGIERMHYITIVTLSAKFIFLVAIFILIKQPDDYLKVPIIQGVTTLITGAVALYIINKRHQVHILVPSLRTMRKEIKAALPIFISNISIQLYLATNKVIVGLFLGMKEVAIYDLAEKIVSVLKIPQSLITQTIFPKINREKNILFIKKMYKISLGVNVLIFCSAFIIAEFMVVILGGNELTKGTEILRILLFTIPVTAMSNVFGVQLLIPFGFNKTFSKGIVASGIFYFILIMAIWFFLKFTITNITYATVATEIFVTLLLYYLCRKHNLWQKR</sequence>
<feature type="transmembrane region" description="Helical" evidence="6">
    <location>
        <begin position="300"/>
        <end position="323"/>
    </location>
</feature>
<dbReference type="GO" id="GO:0005886">
    <property type="term" value="C:plasma membrane"/>
    <property type="evidence" value="ECO:0007669"/>
    <property type="project" value="UniProtKB-SubCell"/>
</dbReference>
<feature type="transmembrane region" description="Helical" evidence="6">
    <location>
        <begin position="124"/>
        <end position="146"/>
    </location>
</feature>
<feature type="transmembrane region" description="Helical" evidence="6">
    <location>
        <begin position="153"/>
        <end position="174"/>
    </location>
</feature>
<reference evidence="7 8" key="1">
    <citation type="submission" date="2019-02" db="EMBL/GenBank/DDBJ databases">
        <title>Genomic Encyclopedia of Type Strains, Phase IV (KMG-IV): sequencing the most valuable type-strain genomes for metagenomic binning, comparative biology and taxonomic classification.</title>
        <authorList>
            <person name="Goeker M."/>
        </authorList>
    </citation>
    <scope>NUCLEOTIDE SEQUENCE [LARGE SCALE GENOMIC DNA]</scope>
    <source>
        <strain evidence="7 8">DSM 17196</strain>
    </source>
</reference>
<keyword evidence="8" id="KW-1185">Reference proteome</keyword>
<feature type="transmembrane region" description="Helical" evidence="6">
    <location>
        <begin position="391"/>
        <end position="411"/>
    </location>
</feature>
<feature type="transmembrane region" description="Helical" evidence="6">
    <location>
        <begin position="180"/>
        <end position="202"/>
    </location>
</feature>
<accession>A0A4Q7PFN1</accession>
<dbReference type="PANTHER" id="PTHR30250">
    <property type="entry name" value="PST FAMILY PREDICTED COLANIC ACID TRANSPORTER"/>
    <property type="match status" value="1"/>
</dbReference>
<keyword evidence="2" id="KW-1003">Cell membrane</keyword>
<protein>
    <submittedName>
        <fullName evidence="7">PST family polysaccharide transporter</fullName>
    </submittedName>
</protein>
<feature type="transmembrane region" description="Helical" evidence="6">
    <location>
        <begin position="20"/>
        <end position="42"/>
    </location>
</feature>
<evidence type="ECO:0000256" key="5">
    <source>
        <dbReference type="ARBA" id="ARBA00023136"/>
    </source>
</evidence>
<dbReference type="Proteomes" id="UP000292262">
    <property type="component" value="Unassembled WGS sequence"/>
</dbReference>
<evidence type="ECO:0000256" key="2">
    <source>
        <dbReference type="ARBA" id="ARBA00022475"/>
    </source>
</evidence>
<comment type="caution">
    <text evidence="7">The sequence shown here is derived from an EMBL/GenBank/DDBJ whole genome shotgun (WGS) entry which is preliminary data.</text>
</comment>
<dbReference type="Pfam" id="PF01943">
    <property type="entry name" value="Polysacc_synt"/>
    <property type="match status" value="1"/>
</dbReference>
<dbReference type="CDD" id="cd13128">
    <property type="entry name" value="MATE_Wzx_like"/>
    <property type="match status" value="1"/>
</dbReference>
<keyword evidence="5 6" id="KW-0472">Membrane</keyword>
<feature type="transmembrane region" description="Helical" evidence="6">
    <location>
        <begin position="54"/>
        <end position="76"/>
    </location>
</feature>
<evidence type="ECO:0000313" key="8">
    <source>
        <dbReference type="Proteomes" id="UP000292262"/>
    </source>
</evidence>
<dbReference type="InterPro" id="IPR002797">
    <property type="entry name" value="Polysacc_synth"/>
</dbReference>
<feature type="transmembrane region" description="Helical" evidence="6">
    <location>
        <begin position="367"/>
        <end position="385"/>
    </location>
</feature>
<keyword evidence="4 6" id="KW-1133">Transmembrane helix</keyword>
<evidence type="ECO:0000256" key="6">
    <source>
        <dbReference type="SAM" id="Phobius"/>
    </source>
</evidence>
<dbReference type="EMBL" id="SGXE01000001">
    <property type="protein sequence ID" value="RZS99286.1"/>
    <property type="molecule type" value="Genomic_DNA"/>
</dbReference>
<organism evidence="7 8">
    <name type="scientific">Aquimarina brevivitae</name>
    <dbReference type="NCBI Taxonomy" id="323412"/>
    <lineage>
        <taxon>Bacteria</taxon>
        <taxon>Pseudomonadati</taxon>
        <taxon>Bacteroidota</taxon>
        <taxon>Flavobacteriia</taxon>
        <taxon>Flavobacteriales</taxon>
        <taxon>Flavobacteriaceae</taxon>
        <taxon>Aquimarina</taxon>
    </lineage>
</organism>